<accession>A0A2K8ZAM1</accession>
<proteinExistence type="predicted"/>
<dbReference type="Proteomes" id="UP000232883">
    <property type="component" value="Chromosome"/>
</dbReference>
<dbReference type="KEGG" id="spir:CWM47_36830"/>
<sequence>MAINKAPIDLPKPAAVVAEKKIPEKKIQEFINRGGKPTSRGEEAAETGGTKSIKLIVKDAEMSAIKVLRDKRPSRSRKIPISVHDWVIEAILEKIERDQKKYGLTLL</sequence>
<organism evidence="1 2">
    <name type="scientific">Spirosoma pollinicola</name>
    <dbReference type="NCBI Taxonomy" id="2057025"/>
    <lineage>
        <taxon>Bacteria</taxon>
        <taxon>Pseudomonadati</taxon>
        <taxon>Bacteroidota</taxon>
        <taxon>Cytophagia</taxon>
        <taxon>Cytophagales</taxon>
        <taxon>Cytophagaceae</taxon>
        <taxon>Spirosoma</taxon>
    </lineage>
</organism>
<dbReference type="EMBL" id="CP025096">
    <property type="protein sequence ID" value="AUD06921.1"/>
    <property type="molecule type" value="Genomic_DNA"/>
</dbReference>
<evidence type="ECO:0000313" key="1">
    <source>
        <dbReference type="EMBL" id="AUD06921.1"/>
    </source>
</evidence>
<dbReference type="OrthoDB" id="7997911at2"/>
<protein>
    <submittedName>
        <fullName evidence="1">Uncharacterized protein</fullName>
    </submittedName>
</protein>
<dbReference type="AlphaFoldDB" id="A0A2K8ZAM1"/>
<evidence type="ECO:0000313" key="2">
    <source>
        <dbReference type="Proteomes" id="UP000232883"/>
    </source>
</evidence>
<gene>
    <name evidence="1" type="ORF">CWM47_36830</name>
</gene>
<reference evidence="1 2" key="1">
    <citation type="submission" date="2017-11" db="EMBL/GenBank/DDBJ databases">
        <title>Taxonomic description and genome sequences of Spirosoma HA7 sp. nov., isolated from pollen microhabitat of Corylus avellana.</title>
        <authorList>
            <person name="Ambika Manirajan B."/>
            <person name="Suarez C."/>
            <person name="Ratering S."/>
            <person name="Geissler-Plaum R."/>
            <person name="Cardinale M."/>
            <person name="Sylvia S."/>
        </authorList>
    </citation>
    <scope>NUCLEOTIDE SEQUENCE [LARGE SCALE GENOMIC DNA]</scope>
    <source>
        <strain evidence="1 2">HA7</strain>
    </source>
</reference>
<keyword evidence="2" id="KW-1185">Reference proteome</keyword>
<name>A0A2K8ZAM1_9BACT</name>
<dbReference type="RefSeq" id="WP_100993452.1">
    <property type="nucleotide sequence ID" value="NZ_CP025096.1"/>
</dbReference>